<accession>A0AAE3UAF0</accession>
<name>A0AAE3UAF0_9BACT</name>
<dbReference type="Proteomes" id="UP001241110">
    <property type="component" value="Unassembled WGS sequence"/>
</dbReference>
<protein>
    <submittedName>
        <fullName evidence="1">Uncharacterized protein</fullName>
    </submittedName>
</protein>
<dbReference type="AlphaFoldDB" id="A0AAE3UAF0"/>
<dbReference type="RefSeq" id="WP_313986221.1">
    <property type="nucleotide sequence ID" value="NZ_JASJOS010000015.1"/>
</dbReference>
<dbReference type="EMBL" id="JASJOS010000015">
    <property type="protein sequence ID" value="MDJ1484637.1"/>
    <property type="molecule type" value="Genomic_DNA"/>
</dbReference>
<evidence type="ECO:0000313" key="1">
    <source>
        <dbReference type="EMBL" id="MDJ1484637.1"/>
    </source>
</evidence>
<evidence type="ECO:0000313" key="2">
    <source>
        <dbReference type="Proteomes" id="UP001241110"/>
    </source>
</evidence>
<organism evidence="1 2">
    <name type="scientific">Xanthocytophaga flava</name>
    <dbReference type="NCBI Taxonomy" id="3048013"/>
    <lineage>
        <taxon>Bacteria</taxon>
        <taxon>Pseudomonadati</taxon>
        <taxon>Bacteroidota</taxon>
        <taxon>Cytophagia</taxon>
        <taxon>Cytophagales</taxon>
        <taxon>Rhodocytophagaceae</taxon>
        <taxon>Xanthocytophaga</taxon>
    </lineage>
</organism>
<gene>
    <name evidence="1" type="ORF">QNI16_29330</name>
</gene>
<proteinExistence type="predicted"/>
<sequence length="210" mass="24089">MGYKASIITIQNPPQPVADRIILDTLGYSSFLYAQETILEDCMYPRDKSISIGNFNNCLMICDDFQLTSILENHTSLQSLCDYEKSLASLFGSSEILSIACHSGVSYHMYTLVSNGKRIRFKAVSSDDPLVEYGERLKEEEHVYALSKTIKGKRLFRSRYSDDKKYKMTEDQIMEDFTFGVAARHLGVKISTIQDKELMSNVPFRKYLRR</sequence>
<comment type="caution">
    <text evidence="1">The sequence shown here is derived from an EMBL/GenBank/DDBJ whole genome shotgun (WGS) entry which is preliminary data.</text>
</comment>
<reference evidence="1" key="1">
    <citation type="submission" date="2023-05" db="EMBL/GenBank/DDBJ databases">
        <authorList>
            <person name="Zhang X."/>
        </authorList>
    </citation>
    <scope>NUCLEOTIDE SEQUENCE</scope>
    <source>
        <strain evidence="1">YF14B1</strain>
    </source>
</reference>